<dbReference type="Gene3D" id="3.90.1340.10">
    <property type="entry name" value="Phage tail collar domain"/>
    <property type="match status" value="1"/>
</dbReference>
<organism evidence="2 3">
    <name type="scientific">Marinobacterium stanieri</name>
    <dbReference type="NCBI Taxonomy" id="49186"/>
    <lineage>
        <taxon>Bacteria</taxon>
        <taxon>Pseudomonadati</taxon>
        <taxon>Pseudomonadota</taxon>
        <taxon>Gammaproteobacteria</taxon>
        <taxon>Oceanospirillales</taxon>
        <taxon>Oceanospirillaceae</taxon>
        <taxon>Marinobacterium</taxon>
    </lineage>
</organism>
<dbReference type="RefSeq" id="WP_076465211.1">
    <property type="nucleotide sequence ID" value="NZ_FTMN01000010.1"/>
</dbReference>
<feature type="domain" description="Phage tail collar" evidence="1">
    <location>
        <begin position="8"/>
        <end position="64"/>
    </location>
</feature>
<dbReference type="Pfam" id="PF07484">
    <property type="entry name" value="Collar"/>
    <property type="match status" value="1"/>
</dbReference>
<dbReference type="SUPFAM" id="SSF88874">
    <property type="entry name" value="Receptor-binding domain of short tail fibre protein gp12"/>
    <property type="match status" value="1"/>
</dbReference>
<dbReference type="EMBL" id="FTMN01000010">
    <property type="protein sequence ID" value="SIQ86901.1"/>
    <property type="molecule type" value="Genomic_DNA"/>
</dbReference>
<protein>
    <submittedName>
        <fullName evidence="2">Microcystin-dependent protein</fullName>
    </submittedName>
</protein>
<dbReference type="AlphaFoldDB" id="A0A1N6W9S9"/>
<dbReference type="InterPro" id="IPR011083">
    <property type="entry name" value="Phage_tail_collar_dom"/>
</dbReference>
<sequence>MFDEPYIGEIRLFAGRLIPHGWHICNGALLPVSQNPELFSLLSNRFGGDGRTTFALPNLYGRMVQGTDGDAPGRVGGEAHVGLQPEHLPPHTHHCACSGEPASSPMPSGHVLAQTNNTLYAKNSSGSLHTSSITSSGLGHTHNNTQPSLVLYYIISLTGIYPAHK</sequence>
<evidence type="ECO:0000313" key="3">
    <source>
        <dbReference type="Proteomes" id="UP000186895"/>
    </source>
</evidence>
<accession>A0A1N6W9S9</accession>
<gene>
    <name evidence="2" type="ORF">SAMN05421647_11053</name>
</gene>
<name>A0A1N6W9S9_9GAMM</name>
<dbReference type="InterPro" id="IPR037053">
    <property type="entry name" value="Phage_tail_collar_dom_sf"/>
</dbReference>
<dbReference type="STRING" id="49186.SAMN05421647_11053"/>
<proteinExistence type="predicted"/>
<dbReference type="Proteomes" id="UP000186895">
    <property type="component" value="Unassembled WGS sequence"/>
</dbReference>
<keyword evidence="3" id="KW-1185">Reference proteome</keyword>
<evidence type="ECO:0000313" key="2">
    <source>
        <dbReference type="EMBL" id="SIQ86901.1"/>
    </source>
</evidence>
<evidence type="ECO:0000259" key="1">
    <source>
        <dbReference type="Pfam" id="PF07484"/>
    </source>
</evidence>
<reference evidence="2 3" key="1">
    <citation type="submission" date="2017-01" db="EMBL/GenBank/DDBJ databases">
        <authorList>
            <person name="Mah S.A."/>
            <person name="Swanson W.J."/>
            <person name="Moy G.W."/>
            <person name="Vacquier V.D."/>
        </authorList>
    </citation>
    <scope>NUCLEOTIDE SEQUENCE [LARGE SCALE GENOMIC DNA]</scope>
    <source>
        <strain evidence="2 3">DSM 7027</strain>
    </source>
</reference>